<organism evidence="1 2">
    <name type="scientific">Arctium lappa</name>
    <name type="common">Greater burdock</name>
    <name type="synonym">Lappa major</name>
    <dbReference type="NCBI Taxonomy" id="4217"/>
    <lineage>
        <taxon>Eukaryota</taxon>
        <taxon>Viridiplantae</taxon>
        <taxon>Streptophyta</taxon>
        <taxon>Embryophyta</taxon>
        <taxon>Tracheophyta</taxon>
        <taxon>Spermatophyta</taxon>
        <taxon>Magnoliopsida</taxon>
        <taxon>eudicotyledons</taxon>
        <taxon>Gunneridae</taxon>
        <taxon>Pentapetalae</taxon>
        <taxon>asterids</taxon>
        <taxon>campanulids</taxon>
        <taxon>Asterales</taxon>
        <taxon>Asteraceae</taxon>
        <taxon>Carduoideae</taxon>
        <taxon>Cardueae</taxon>
        <taxon>Arctiinae</taxon>
        <taxon>Arctium</taxon>
    </lineage>
</organism>
<name>A0ACB8XIF3_ARCLA</name>
<reference evidence="2" key="1">
    <citation type="journal article" date="2022" name="Mol. Ecol. Resour.">
        <title>The genomes of chicory, endive, great burdock and yacon provide insights into Asteraceae palaeo-polyploidization history and plant inulin production.</title>
        <authorList>
            <person name="Fan W."/>
            <person name="Wang S."/>
            <person name="Wang H."/>
            <person name="Wang A."/>
            <person name="Jiang F."/>
            <person name="Liu H."/>
            <person name="Zhao H."/>
            <person name="Xu D."/>
            <person name="Zhang Y."/>
        </authorList>
    </citation>
    <scope>NUCLEOTIDE SEQUENCE [LARGE SCALE GENOMIC DNA]</scope>
    <source>
        <strain evidence="2">cv. Niubang</strain>
    </source>
</reference>
<keyword evidence="2" id="KW-1185">Reference proteome</keyword>
<evidence type="ECO:0000313" key="2">
    <source>
        <dbReference type="Proteomes" id="UP001055879"/>
    </source>
</evidence>
<proteinExistence type="predicted"/>
<protein>
    <submittedName>
        <fullName evidence="1">Uncharacterized protein</fullName>
    </submittedName>
</protein>
<sequence>MIKVLEKSVSSSNQKPVSSQRTVKSFDQIRKTNLFYDRNIDGSGTCPRRRRYKDEELVWKKKPVEDELKERESCVHASNAKKNKASNGKPDHIYSRDQLLRLSGTYCQGGVEEQWLLSKTA</sequence>
<evidence type="ECO:0000313" key="1">
    <source>
        <dbReference type="EMBL" id="KAI3667237.1"/>
    </source>
</evidence>
<comment type="caution">
    <text evidence="1">The sequence shown here is derived from an EMBL/GenBank/DDBJ whole genome shotgun (WGS) entry which is preliminary data.</text>
</comment>
<dbReference type="Proteomes" id="UP001055879">
    <property type="component" value="Linkage Group LG17"/>
</dbReference>
<dbReference type="EMBL" id="CM042063">
    <property type="protein sequence ID" value="KAI3667237.1"/>
    <property type="molecule type" value="Genomic_DNA"/>
</dbReference>
<accession>A0ACB8XIF3</accession>
<reference evidence="1 2" key="2">
    <citation type="journal article" date="2022" name="Mol. Ecol. Resour.">
        <title>The genomes of chicory, endive, great burdock and yacon provide insights into Asteraceae paleo-polyploidization history and plant inulin production.</title>
        <authorList>
            <person name="Fan W."/>
            <person name="Wang S."/>
            <person name="Wang H."/>
            <person name="Wang A."/>
            <person name="Jiang F."/>
            <person name="Liu H."/>
            <person name="Zhao H."/>
            <person name="Xu D."/>
            <person name="Zhang Y."/>
        </authorList>
    </citation>
    <scope>NUCLEOTIDE SEQUENCE [LARGE SCALE GENOMIC DNA]</scope>
    <source>
        <strain evidence="2">cv. Niubang</strain>
    </source>
</reference>
<gene>
    <name evidence="1" type="ORF">L6452_42286</name>
</gene>